<dbReference type="AlphaFoldDB" id="A0A1C3YUG4"/>
<evidence type="ECO:0000313" key="2">
    <source>
        <dbReference type="EMBL" id="SCB73755.1"/>
    </source>
</evidence>
<dbReference type="OrthoDB" id="2143929at2"/>
<dbReference type="EMBL" id="FMAO01000001">
    <property type="protein sequence ID" value="SCB73755.1"/>
    <property type="molecule type" value="Genomic_DNA"/>
</dbReference>
<feature type="transmembrane region" description="Helical" evidence="1">
    <location>
        <begin position="6"/>
        <end position="24"/>
    </location>
</feature>
<protein>
    <submittedName>
        <fullName evidence="2">Uncharacterized protein</fullName>
    </submittedName>
</protein>
<evidence type="ECO:0000313" key="3">
    <source>
        <dbReference type="Proteomes" id="UP000199268"/>
    </source>
</evidence>
<evidence type="ECO:0000256" key="1">
    <source>
        <dbReference type="SAM" id="Phobius"/>
    </source>
</evidence>
<keyword evidence="3" id="KW-1185">Reference proteome</keyword>
<gene>
    <name evidence="2" type="ORF">GA0061074_101140</name>
</gene>
<dbReference type="Proteomes" id="UP000199268">
    <property type="component" value="Unassembled WGS sequence"/>
</dbReference>
<keyword evidence="1" id="KW-1133">Transmembrane helix</keyword>
<feature type="transmembrane region" description="Helical" evidence="1">
    <location>
        <begin position="59"/>
        <end position="78"/>
    </location>
</feature>
<reference evidence="3" key="1">
    <citation type="submission" date="2016-08" db="EMBL/GenBank/DDBJ databases">
        <authorList>
            <person name="Varghese N."/>
            <person name="Submissions Spin"/>
        </authorList>
    </citation>
    <scope>NUCLEOTIDE SEQUENCE [LARGE SCALE GENOMIC DNA]</scope>
    <source>
        <strain evidence="3">R-53094</strain>
    </source>
</reference>
<feature type="transmembrane region" description="Helical" evidence="1">
    <location>
        <begin position="36"/>
        <end position="53"/>
    </location>
</feature>
<dbReference type="RefSeq" id="WP_092461186.1">
    <property type="nucleotide sequence ID" value="NZ_BJEE01000002.1"/>
</dbReference>
<dbReference type="STRING" id="1505725.GA0061074_101140"/>
<sequence length="84" mass="9092">MIVLHIIFGIMIVVGALATAVSFQGDTAKLTKWQKFSLILTTSAIGLTVVTVISVYASIYIGLLLLLMLAVSEYFAFIRVARGK</sequence>
<proteinExistence type="predicted"/>
<name>A0A1C3YUG4_9LACO</name>
<accession>A0A1C3YUG4</accession>
<keyword evidence="1" id="KW-0812">Transmembrane</keyword>
<organism evidence="2 3">
    <name type="scientific">Weissella bombi</name>
    <dbReference type="NCBI Taxonomy" id="1505725"/>
    <lineage>
        <taxon>Bacteria</taxon>
        <taxon>Bacillati</taxon>
        <taxon>Bacillota</taxon>
        <taxon>Bacilli</taxon>
        <taxon>Lactobacillales</taxon>
        <taxon>Lactobacillaceae</taxon>
        <taxon>Weissella</taxon>
    </lineage>
</organism>
<keyword evidence="1" id="KW-0472">Membrane</keyword>